<organism evidence="2 3">
    <name type="scientific">Maioricimonas rarisocia</name>
    <dbReference type="NCBI Taxonomy" id="2528026"/>
    <lineage>
        <taxon>Bacteria</taxon>
        <taxon>Pseudomonadati</taxon>
        <taxon>Planctomycetota</taxon>
        <taxon>Planctomycetia</taxon>
        <taxon>Planctomycetales</taxon>
        <taxon>Planctomycetaceae</taxon>
        <taxon>Maioricimonas</taxon>
    </lineage>
</organism>
<protein>
    <submittedName>
        <fullName evidence="2">Uncharacterized protein</fullName>
    </submittedName>
</protein>
<accession>A0A517ZAP6</accession>
<dbReference type="KEGG" id="mri:Mal4_39210"/>
<evidence type="ECO:0000313" key="2">
    <source>
        <dbReference type="EMBL" id="QDU39576.1"/>
    </source>
</evidence>
<name>A0A517ZAP6_9PLAN</name>
<gene>
    <name evidence="2" type="ORF">Mal4_39210</name>
</gene>
<dbReference type="AlphaFoldDB" id="A0A517ZAP6"/>
<sequence length="330" mass="37381">MLYELHPIIDDARFQGFVFRDKASVVGNRSILFDHLPSDAKTKGLQWTPPSLASVWKPREVIGDVSVENDFPCVNNWPAFSSRAVDVLGDLLRDNGELLPLQASTGEFYAFNTRTKADVLDKKRSQVDWVDNDQGHRFAQHIERFETSLSAIGSLGIFRIPEKIATVFVTQTFVDCVAVHRLAGFEFRCVWPWGKVGNYKAIGNESLDALLRDSGRFTQTLVLRLGIEDSESPSDPHEWIRGKIEALEELLRTAEQEAQVATESEWLFADAEYQDREARIYFSCTDVRGLFELIRPKMRDAVASPTPVECVLRFGGLFDTDCPEEFVTVR</sequence>
<dbReference type="EMBL" id="CP036275">
    <property type="protein sequence ID" value="QDU39576.1"/>
    <property type="molecule type" value="Genomic_DNA"/>
</dbReference>
<keyword evidence="3" id="KW-1185">Reference proteome</keyword>
<evidence type="ECO:0000256" key="1">
    <source>
        <dbReference type="SAM" id="Coils"/>
    </source>
</evidence>
<dbReference type="Proteomes" id="UP000320496">
    <property type="component" value="Chromosome"/>
</dbReference>
<dbReference type="OrthoDB" id="214470at2"/>
<dbReference type="RefSeq" id="WP_145370747.1">
    <property type="nucleotide sequence ID" value="NZ_CP036275.1"/>
</dbReference>
<proteinExistence type="predicted"/>
<reference evidence="2 3" key="1">
    <citation type="submission" date="2019-02" db="EMBL/GenBank/DDBJ databases">
        <title>Deep-cultivation of Planctomycetes and their phenomic and genomic characterization uncovers novel biology.</title>
        <authorList>
            <person name="Wiegand S."/>
            <person name="Jogler M."/>
            <person name="Boedeker C."/>
            <person name="Pinto D."/>
            <person name="Vollmers J."/>
            <person name="Rivas-Marin E."/>
            <person name="Kohn T."/>
            <person name="Peeters S.H."/>
            <person name="Heuer A."/>
            <person name="Rast P."/>
            <person name="Oberbeckmann S."/>
            <person name="Bunk B."/>
            <person name="Jeske O."/>
            <person name="Meyerdierks A."/>
            <person name="Storesund J.E."/>
            <person name="Kallscheuer N."/>
            <person name="Luecker S."/>
            <person name="Lage O.M."/>
            <person name="Pohl T."/>
            <person name="Merkel B.J."/>
            <person name="Hornburger P."/>
            <person name="Mueller R.-W."/>
            <person name="Bruemmer F."/>
            <person name="Labrenz M."/>
            <person name="Spormann A.M."/>
            <person name="Op den Camp H."/>
            <person name="Overmann J."/>
            <person name="Amann R."/>
            <person name="Jetten M.S.M."/>
            <person name="Mascher T."/>
            <person name="Medema M.H."/>
            <person name="Devos D.P."/>
            <person name="Kaster A.-K."/>
            <person name="Ovreas L."/>
            <person name="Rohde M."/>
            <person name="Galperin M.Y."/>
            <person name="Jogler C."/>
        </authorList>
    </citation>
    <scope>NUCLEOTIDE SEQUENCE [LARGE SCALE GENOMIC DNA]</scope>
    <source>
        <strain evidence="2 3">Mal4</strain>
    </source>
</reference>
<feature type="coiled-coil region" evidence="1">
    <location>
        <begin position="237"/>
        <end position="264"/>
    </location>
</feature>
<keyword evidence="1" id="KW-0175">Coiled coil</keyword>
<evidence type="ECO:0000313" key="3">
    <source>
        <dbReference type="Proteomes" id="UP000320496"/>
    </source>
</evidence>